<sequence>MKTLMLVVVALTGILMPSLSKCFKKLKTPPNLKKHQKLLLKILPMHNHPLERRQKLKLEINLNVRKS</sequence>
<dbReference type="AlphaFoldDB" id="A0A6M2DXZ3"/>
<evidence type="ECO:0000313" key="2">
    <source>
        <dbReference type="EMBL" id="NOV49941.1"/>
    </source>
</evidence>
<name>A0A6M2DXZ3_XENCH</name>
<dbReference type="EMBL" id="GIIL01006215">
    <property type="protein sequence ID" value="NOV49941.1"/>
    <property type="molecule type" value="Transcribed_RNA"/>
</dbReference>
<feature type="chain" id="PRO_5026752565" evidence="1">
    <location>
        <begin position="21"/>
        <end position="67"/>
    </location>
</feature>
<evidence type="ECO:0000256" key="1">
    <source>
        <dbReference type="SAM" id="SignalP"/>
    </source>
</evidence>
<protein>
    <submittedName>
        <fullName evidence="2">Putative secreted protein</fullName>
    </submittedName>
</protein>
<keyword evidence="1" id="KW-0732">Signal</keyword>
<feature type="signal peptide" evidence="1">
    <location>
        <begin position="1"/>
        <end position="20"/>
    </location>
</feature>
<proteinExistence type="predicted"/>
<reference evidence="2" key="1">
    <citation type="submission" date="2020-03" db="EMBL/GenBank/DDBJ databases">
        <title>Transcriptomic Profiling of the Digestive Tract of the Rat Flea, Xenopsylla cheopis, Following Blood Feeding and Infection with Yersinia pestis.</title>
        <authorList>
            <person name="Bland D.M."/>
            <person name="Martens C.A."/>
            <person name="Virtaneva K."/>
            <person name="Kanakabandi K."/>
            <person name="Long D."/>
            <person name="Rosenke R."/>
            <person name="Saturday G.A."/>
            <person name="Hoyt F.H."/>
            <person name="Bruno D.P."/>
            <person name="Ribeiro J.M.C."/>
            <person name="Hinnebusch J."/>
        </authorList>
    </citation>
    <scope>NUCLEOTIDE SEQUENCE</scope>
</reference>
<organism evidence="2">
    <name type="scientific">Xenopsylla cheopis</name>
    <name type="common">Oriental rat flea</name>
    <name type="synonym">Pulex cheopis</name>
    <dbReference type="NCBI Taxonomy" id="163159"/>
    <lineage>
        <taxon>Eukaryota</taxon>
        <taxon>Metazoa</taxon>
        <taxon>Ecdysozoa</taxon>
        <taxon>Arthropoda</taxon>
        <taxon>Hexapoda</taxon>
        <taxon>Insecta</taxon>
        <taxon>Pterygota</taxon>
        <taxon>Neoptera</taxon>
        <taxon>Endopterygota</taxon>
        <taxon>Siphonaptera</taxon>
        <taxon>Pulicidae</taxon>
        <taxon>Xenopsyllinae</taxon>
        <taxon>Xenopsylla</taxon>
    </lineage>
</organism>
<accession>A0A6M2DXZ3</accession>